<dbReference type="InterPro" id="IPR011059">
    <property type="entry name" value="Metal-dep_hydrolase_composite"/>
</dbReference>
<name>A0A9J6QQY4_9FIRM</name>
<evidence type="ECO:0000259" key="1">
    <source>
        <dbReference type="Pfam" id="PF07969"/>
    </source>
</evidence>
<organism evidence="2 3">
    <name type="scientific">Hominibacterium faecale</name>
    <dbReference type="NCBI Taxonomy" id="2839743"/>
    <lineage>
        <taxon>Bacteria</taxon>
        <taxon>Bacillati</taxon>
        <taxon>Bacillota</taxon>
        <taxon>Clostridia</taxon>
        <taxon>Peptostreptococcales</taxon>
        <taxon>Anaerovoracaceae</taxon>
        <taxon>Hominibacterium</taxon>
    </lineage>
</organism>
<keyword evidence="3" id="KW-1185">Reference proteome</keyword>
<protein>
    <submittedName>
        <fullName evidence="2">Amidohydrolase family protein</fullName>
    </submittedName>
</protein>
<dbReference type="InterPro" id="IPR032466">
    <property type="entry name" value="Metal_Hydrolase"/>
</dbReference>
<sequence>MNINKEMILFNGKLYKSNEQREIAEAAAIKDGRFIKVGTLAECQAALPEGDLIDLQGRLVLPGLIDGHTHPETIAKSRWRVQMPEFDDMHQMLSFVKEYCQTHPVSEVPYFFGECYPPTMFDEKGPRKEWIDEYVSDRPVRLQDFTDHACWYNSKALELMGIDKNNEETGMAPFFIRDDKGEPTGWVLEPLPTKDYEDVMYDKIGWHPPTTVDEKTLSPFLDFLKKRGVIGILDGITEGEEAMKLYYDMDKAGRLNMYYEGTCLLESFDKLDACIATLRDWQRTYTSDHVRIHTVKTFLDGTNEMGNSASLEPHCDDPDKANYGQINMSEEELINVLLRLNQEKLDLHVHVVCDRGFRTACDAYEKAKKQMESEGGTWDIYMELAHCELVHPDDRRRPAELGIIINWSCHWAGGYFGEAAIDYLGQERWNTMYDFTEMIESGAVVTYSSDVIGMCEEHRGDPFLGMEISSTRVDPEEPLDPEQYPGSVRPPERARLSVADLVDGYTRLGAIPLRLEDETGTIEAGKRANLVVLDRDIFQIPVSELHEVKPEAVMFEGSFLFSEFDAEKK</sequence>
<comment type="caution">
    <text evidence="2">The sequence shown here is derived from an EMBL/GenBank/DDBJ whole genome shotgun (WGS) entry which is preliminary data.</text>
</comment>
<evidence type="ECO:0000313" key="3">
    <source>
        <dbReference type="Proteomes" id="UP001065549"/>
    </source>
</evidence>
<dbReference type="GO" id="GO:0016810">
    <property type="term" value="F:hydrolase activity, acting on carbon-nitrogen (but not peptide) bonds"/>
    <property type="evidence" value="ECO:0007669"/>
    <property type="project" value="InterPro"/>
</dbReference>
<dbReference type="Proteomes" id="UP001065549">
    <property type="component" value="Unassembled WGS sequence"/>
</dbReference>
<accession>A0A9J6QQY4</accession>
<dbReference type="AlphaFoldDB" id="A0A9J6QQY4"/>
<gene>
    <name evidence="2" type="ORF">OBO34_14985</name>
</gene>
<dbReference type="Gene3D" id="3.10.310.70">
    <property type="match status" value="1"/>
</dbReference>
<dbReference type="Gene3D" id="3.20.20.140">
    <property type="entry name" value="Metal-dependent hydrolases"/>
    <property type="match status" value="1"/>
</dbReference>
<dbReference type="SUPFAM" id="SSF51338">
    <property type="entry name" value="Composite domain of metallo-dependent hydrolases"/>
    <property type="match status" value="1"/>
</dbReference>
<dbReference type="Pfam" id="PF07969">
    <property type="entry name" value="Amidohydro_3"/>
    <property type="match status" value="1"/>
</dbReference>
<dbReference type="EMBL" id="JAOSHN010000006">
    <property type="protein sequence ID" value="MCU7379649.1"/>
    <property type="molecule type" value="Genomic_DNA"/>
</dbReference>
<dbReference type="SUPFAM" id="SSF51556">
    <property type="entry name" value="Metallo-dependent hydrolases"/>
    <property type="match status" value="1"/>
</dbReference>
<feature type="domain" description="Amidohydrolase 3" evidence="1">
    <location>
        <begin position="52"/>
        <end position="559"/>
    </location>
</feature>
<proteinExistence type="predicted"/>
<dbReference type="Gene3D" id="2.30.40.10">
    <property type="entry name" value="Urease, subunit C, domain 1"/>
    <property type="match status" value="1"/>
</dbReference>
<dbReference type="RefSeq" id="WP_253020929.1">
    <property type="nucleotide sequence ID" value="NZ_JAOSHN010000006.1"/>
</dbReference>
<dbReference type="PANTHER" id="PTHR22642">
    <property type="entry name" value="IMIDAZOLONEPROPIONASE"/>
    <property type="match status" value="1"/>
</dbReference>
<dbReference type="InterPro" id="IPR013108">
    <property type="entry name" value="Amidohydro_3"/>
</dbReference>
<evidence type="ECO:0000313" key="2">
    <source>
        <dbReference type="EMBL" id="MCU7379649.1"/>
    </source>
</evidence>
<reference evidence="2" key="1">
    <citation type="submission" date="2022-09" db="EMBL/GenBank/DDBJ databases">
        <title>Culturomic study of gut microbiota in children with autism spectrum disorder.</title>
        <authorList>
            <person name="Efimov B.A."/>
            <person name="Chaplin A.V."/>
            <person name="Sokolova S.R."/>
            <person name="Pikina A.P."/>
            <person name="Korzhanova M."/>
            <person name="Belova V."/>
            <person name="Korostin D."/>
        </authorList>
    </citation>
    <scope>NUCLEOTIDE SEQUENCE</scope>
    <source>
        <strain evidence="2">ASD5510</strain>
    </source>
</reference>
<dbReference type="PANTHER" id="PTHR22642:SF2">
    <property type="entry name" value="PROTEIN LONG AFTER FAR-RED 3"/>
    <property type="match status" value="1"/>
</dbReference>